<keyword evidence="1" id="KW-0732">Signal</keyword>
<evidence type="ECO:0000313" key="3">
    <source>
        <dbReference type="Proteomes" id="UP000095672"/>
    </source>
</evidence>
<dbReference type="AlphaFoldDB" id="A0A1C9W595"/>
<accession>A0A1C9W595</accession>
<protein>
    <recommendedName>
        <fullName evidence="4">Lipoprotein</fullName>
    </recommendedName>
</protein>
<keyword evidence="3" id="KW-1185">Reference proteome</keyword>
<evidence type="ECO:0000256" key="1">
    <source>
        <dbReference type="SAM" id="SignalP"/>
    </source>
</evidence>
<proteinExistence type="predicted"/>
<dbReference type="InterPro" id="IPR038531">
    <property type="entry name" value="NeuraminylLac-bd_hemagglutn_sf"/>
</dbReference>
<evidence type="ECO:0000313" key="2">
    <source>
        <dbReference type="EMBL" id="AOS96303.1"/>
    </source>
</evidence>
<feature type="signal peptide" evidence="1">
    <location>
        <begin position="1"/>
        <end position="35"/>
    </location>
</feature>
<gene>
    <name evidence="2" type="ORF">AUP74_00836</name>
</gene>
<evidence type="ECO:0008006" key="4">
    <source>
        <dbReference type="Google" id="ProtNLM"/>
    </source>
</evidence>
<sequence length="235" mass="25926" precursor="true">MDDSRSDRTGAGPVRTTLLALLTSAVLMSSHSASAQQGFFGDDGQAPSVTLNAGNIRLDVPTPVSGNDLALLLAQANNGGLSQLKSQAAARFSGHLQQALDALLREHFEDEEVPLVQQGGFLTLRSQVEATISKQLTDLNNSDRYETERGTLKVSGEFRYQLVSLNGQMLREKRIDLGDLRLEQRYRVRTAHRSGETEDSTDEAIEEMLEEMAEQLLDRIEDQLEADELQKLAQL</sequence>
<organism evidence="2 3">
    <name type="scientific">Microbulbifer aggregans</name>
    <dbReference type="NCBI Taxonomy" id="1769779"/>
    <lineage>
        <taxon>Bacteria</taxon>
        <taxon>Pseudomonadati</taxon>
        <taxon>Pseudomonadota</taxon>
        <taxon>Gammaproteobacteria</taxon>
        <taxon>Cellvibrionales</taxon>
        <taxon>Microbulbiferaceae</taxon>
        <taxon>Microbulbifer</taxon>
    </lineage>
</organism>
<feature type="chain" id="PRO_5008895452" description="Lipoprotein" evidence="1">
    <location>
        <begin position="36"/>
        <end position="235"/>
    </location>
</feature>
<dbReference type="OrthoDB" id="5733793at2"/>
<name>A0A1C9W595_9GAMM</name>
<dbReference type="Proteomes" id="UP000095672">
    <property type="component" value="Chromosome"/>
</dbReference>
<dbReference type="EMBL" id="CP014143">
    <property type="protein sequence ID" value="AOS96303.1"/>
    <property type="molecule type" value="Genomic_DNA"/>
</dbReference>
<dbReference type="Gene3D" id="3.30.160.180">
    <property type="entry name" value="Putative neuraminyllactose-binding hemagglutinin homolog like domain"/>
    <property type="match status" value="1"/>
</dbReference>
<dbReference type="RefSeq" id="WP_069946455.1">
    <property type="nucleotide sequence ID" value="NZ_CP014143.1"/>
</dbReference>
<reference evidence="3" key="1">
    <citation type="submission" date="2016-01" db="EMBL/GenBank/DDBJ databases">
        <title>Complete genome sequence of Microbulbifer sp. CCB-MM1, a halophile isolated from Matang Mangrove Forest, Perak.</title>
        <authorList>
            <person name="Moh T.H."/>
            <person name="Dinesh B."/>
            <person name="Lau N.-S."/>
            <person name="Go F."/>
            <person name="Alexander Chong S.-C."/>
        </authorList>
    </citation>
    <scope>NUCLEOTIDE SEQUENCE [LARGE SCALE GENOMIC DNA]</scope>
    <source>
        <strain evidence="3">CCB-MM1</strain>
    </source>
</reference>
<dbReference type="STRING" id="1769779.AUP74_00836"/>
<dbReference type="KEGG" id="micc:AUP74_00836"/>